<dbReference type="EMBL" id="DS990640">
    <property type="protein sequence ID" value="EGC48071.1"/>
    <property type="molecule type" value="Genomic_DNA"/>
</dbReference>
<protein>
    <submittedName>
        <fullName evidence="1">Predicted protein</fullName>
    </submittedName>
</protein>
<name>F0UM27_AJEC8</name>
<evidence type="ECO:0000313" key="2">
    <source>
        <dbReference type="Proteomes" id="UP000008142"/>
    </source>
</evidence>
<dbReference type="AlphaFoldDB" id="F0UM27"/>
<accession>F0UM27</accession>
<proteinExistence type="predicted"/>
<gene>
    <name evidence="1" type="ORF">HCEG_07286</name>
</gene>
<organism evidence="2">
    <name type="scientific">Ajellomyces capsulatus (strain H88)</name>
    <name type="common">Darling's disease fungus</name>
    <name type="synonym">Histoplasma capsulatum</name>
    <dbReference type="NCBI Taxonomy" id="544711"/>
    <lineage>
        <taxon>Eukaryota</taxon>
        <taxon>Fungi</taxon>
        <taxon>Dikarya</taxon>
        <taxon>Ascomycota</taxon>
        <taxon>Pezizomycotina</taxon>
        <taxon>Eurotiomycetes</taxon>
        <taxon>Eurotiomycetidae</taxon>
        <taxon>Onygenales</taxon>
        <taxon>Ajellomycetaceae</taxon>
        <taxon>Histoplasma</taxon>
    </lineage>
</organism>
<dbReference type="Proteomes" id="UP000008142">
    <property type="component" value="Unassembled WGS sequence"/>
</dbReference>
<reference evidence="2" key="1">
    <citation type="submission" date="2008-07" db="EMBL/GenBank/DDBJ databases">
        <title>Annotation of Ajellomyces capsulatus strain H88.</title>
        <authorList>
            <person name="Champion M."/>
            <person name="Cuomo C."/>
            <person name="Ma L.-J."/>
            <person name="Henn M.R."/>
            <person name="Sil A."/>
            <person name="Goldman B."/>
            <person name="Young S.K."/>
            <person name="Kodira C.D."/>
            <person name="Zeng Q."/>
            <person name="Koehrsen M."/>
            <person name="Alvarado L."/>
            <person name="Berlin A."/>
            <person name="Borenstein D."/>
            <person name="Chen Z."/>
            <person name="Engels R."/>
            <person name="Freedman E."/>
            <person name="Gellesch M."/>
            <person name="Goldberg J."/>
            <person name="Griggs A."/>
            <person name="Gujja S."/>
            <person name="Heiman D."/>
            <person name="Hepburn T."/>
            <person name="Howarth C."/>
            <person name="Jen D."/>
            <person name="Larson L."/>
            <person name="Lewis B."/>
            <person name="Mehta T."/>
            <person name="Park D."/>
            <person name="Pearson M."/>
            <person name="Roberts A."/>
            <person name="Saif S."/>
            <person name="Shea T."/>
            <person name="Shenoy N."/>
            <person name="Sisk P."/>
            <person name="Stolte C."/>
            <person name="Sykes S."/>
            <person name="Walk T."/>
            <person name="White J."/>
            <person name="Yandava C."/>
            <person name="Klein B."/>
            <person name="McEwen J.G."/>
            <person name="Puccia R."/>
            <person name="Goldman G.H."/>
            <person name="Felipe M.S."/>
            <person name="Nino-Vega G."/>
            <person name="San-Blas G."/>
            <person name="Taylor J."/>
            <person name="Mendoza L."/>
            <person name="Galagan J."/>
            <person name="Nusbaum C."/>
            <person name="Birren B."/>
        </authorList>
    </citation>
    <scope>NUCLEOTIDE SEQUENCE [LARGE SCALE GENOMIC DNA]</scope>
    <source>
        <strain evidence="2">H88</strain>
    </source>
</reference>
<sequence length="160" mass="18422">MQNRWREQLLALEYRVRINEGLNIHATNGLAPEGATFRPWNEVSWCEYCGIQRALSRFCSPSASWVVALGRVLIIDFCHSQLDLNCMKRSRCGEKGLGDEKAPRSFTYPPYVDSNGASPPYDFQGTLKQFVNYHLCQLGDIFSFYHHASKRQQTWKQLVS</sequence>
<evidence type="ECO:0000313" key="1">
    <source>
        <dbReference type="EMBL" id="EGC48071.1"/>
    </source>
</evidence>
<dbReference type="HOGENOM" id="CLU_1651653_0_0_1"/>